<dbReference type="KEGG" id="vqi:CCZ37_11320"/>
<evidence type="ECO:0000313" key="1">
    <source>
        <dbReference type="EMBL" id="ASU23134.1"/>
    </source>
</evidence>
<accession>A0A223MZZ6</accession>
<keyword evidence="2" id="KW-1185">Reference proteome</keyword>
<reference evidence="1 2" key="1">
    <citation type="submission" date="2017-08" db="EMBL/GenBank/DDBJ databases">
        <title>The Vibrio qinghaiensis sp.-Q67 is a luminous bacteria isolated firstly from Qinghai lake, Qinghai province, China, which has been proved to be very sensitive to detect environmental and food pollutants. Therefore, complete genome analysis of V. qinghaiensis sp.-Q67 highlights the potential application of this strain on detection of hazards in the contaminated environments.</title>
        <authorList>
            <person name="Gong L."/>
        </authorList>
    </citation>
    <scope>NUCLEOTIDE SEQUENCE [LARGE SCALE GENOMIC DNA]</scope>
    <source>
        <strain evidence="1 2">Q67</strain>
    </source>
</reference>
<proteinExistence type="predicted"/>
<dbReference type="InterPro" id="IPR018490">
    <property type="entry name" value="cNMP-bd_dom_sf"/>
</dbReference>
<dbReference type="CDD" id="cd00038">
    <property type="entry name" value="CAP_ED"/>
    <property type="match status" value="1"/>
</dbReference>
<sequence>MHAEFQHQLSRIGFEQDEIEYLLTRCKLLELPTRHILVQQGECLQRIYFVLDGVCHACYLTEQGKSFSKEFYWAQDWIIGFESVIRNKPSPYLLESLTPIRLVELPIDILHAWREMQHPLYLKLVEAQLMHKENKERFMLLHTPAERYQLFTEHFAPLKVHITDSQLAAYLGITPISLSRIKARLNAKTSE</sequence>
<dbReference type="InterPro" id="IPR000595">
    <property type="entry name" value="cNMP-bd_dom"/>
</dbReference>
<gene>
    <name evidence="1" type="ORF">CCZ37_11320</name>
</gene>
<dbReference type="SUPFAM" id="SSF51206">
    <property type="entry name" value="cAMP-binding domain-like"/>
    <property type="match status" value="1"/>
</dbReference>
<name>A0A223MZZ6_9VIBR</name>
<evidence type="ECO:0000313" key="2">
    <source>
        <dbReference type="Proteomes" id="UP000215148"/>
    </source>
</evidence>
<dbReference type="EMBL" id="CP022741">
    <property type="protein sequence ID" value="ASU23134.1"/>
    <property type="molecule type" value="Genomic_DNA"/>
</dbReference>
<dbReference type="InterPro" id="IPR014710">
    <property type="entry name" value="RmlC-like_jellyroll"/>
</dbReference>
<dbReference type="AlphaFoldDB" id="A0A223MZZ6"/>
<dbReference type="RefSeq" id="WP_010318787.1">
    <property type="nucleotide sequence ID" value="NZ_CAWNHI010000001.1"/>
</dbReference>
<organism evidence="1 2">
    <name type="scientific">Vibrio qinghaiensis</name>
    <dbReference type="NCBI Taxonomy" id="2025808"/>
    <lineage>
        <taxon>Bacteria</taxon>
        <taxon>Pseudomonadati</taxon>
        <taxon>Pseudomonadota</taxon>
        <taxon>Gammaproteobacteria</taxon>
        <taxon>Vibrionales</taxon>
        <taxon>Vibrionaceae</taxon>
        <taxon>Vibrio</taxon>
    </lineage>
</organism>
<protein>
    <submittedName>
        <fullName evidence="1">Crp/Fnr family transcriptional regulator</fullName>
    </submittedName>
</protein>
<dbReference type="Proteomes" id="UP000215148">
    <property type="component" value="Chromosome 1"/>
</dbReference>
<dbReference type="Gene3D" id="2.60.120.10">
    <property type="entry name" value="Jelly Rolls"/>
    <property type="match status" value="1"/>
</dbReference>